<dbReference type="Proteomes" id="UP000004994">
    <property type="component" value="Chromosome 1"/>
</dbReference>
<evidence type="ECO:0000313" key="4">
    <source>
        <dbReference type="Proteomes" id="UP000004994"/>
    </source>
</evidence>
<reference evidence="3" key="2">
    <citation type="submission" date="2019-01" db="UniProtKB">
        <authorList>
            <consortium name="EnsemblPlants"/>
        </authorList>
    </citation>
    <scope>IDENTIFICATION</scope>
    <source>
        <strain evidence="3">cv. Heinz 1706</strain>
    </source>
</reference>
<keyword evidence="2" id="KW-0732">Signal</keyword>
<dbReference type="EnsemblPlants" id="Solyc01g100480.3.1">
    <property type="protein sequence ID" value="Solyc01g100480.3.1"/>
    <property type="gene ID" value="Solyc01g100480.3"/>
</dbReference>
<dbReference type="Gramene" id="Solyc01g100480.3.1">
    <property type="protein sequence ID" value="Solyc01g100480.3.1"/>
    <property type="gene ID" value="Solyc01g100480.3"/>
</dbReference>
<dbReference type="InParanoid" id="A0A3Q7ENQ0"/>
<proteinExistence type="predicted"/>
<feature type="region of interest" description="Disordered" evidence="1">
    <location>
        <begin position="223"/>
        <end position="274"/>
    </location>
</feature>
<organism evidence="3">
    <name type="scientific">Solanum lycopersicum</name>
    <name type="common">Tomato</name>
    <name type="synonym">Lycopersicon esculentum</name>
    <dbReference type="NCBI Taxonomy" id="4081"/>
    <lineage>
        <taxon>Eukaryota</taxon>
        <taxon>Viridiplantae</taxon>
        <taxon>Streptophyta</taxon>
        <taxon>Embryophyta</taxon>
        <taxon>Tracheophyta</taxon>
        <taxon>Spermatophyta</taxon>
        <taxon>Magnoliopsida</taxon>
        <taxon>eudicotyledons</taxon>
        <taxon>Gunneridae</taxon>
        <taxon>Pentapetalae</taxon>
        <taxon>asterids</taxon>
        <taxon>lamiids</taxon>
        <taxon>Solanales</taxon>
        <taxon>Solanaceae</taxon>
        <taxon>Solanoideae</taxon>
        <taxon>Solaneae</taxon>
        <taxon>Solanum</taxon>
        <taxon>Solanum subgen. Lycopersicon</taxon>
    </lineage>
</organism>
<dbReference type="OrthoDB" id="1906723at2759"/>
<dbReference type="FunCoup" id="A0A3Q7ENQ0">
    <property type="interactions" value="1765"/>
</dbReference>
<feature type="compositionally biased region" description="Acidic residues" evidence="1">
    <location>
        <begin position="264"/>
        <end position="274"/>
    </location>
</feature>
<sequence length="274" mass="29822">MIEKKRVQVLLFLVGLLILSITAEKCRELVGQEAASKSGEFTWLQCFDGGTGSVACLVKEGVKLYAYNIRSSHVEIARNSAIEIALADAISQGISAKEAAKVAQKEGAKAAKLAVRKTKRIVGPIISAGWDFFEALYLGGTPTEGALRGSGTLFGAYWVGYLGEQTMGRFGYLVGSELGSWVGGKVGLMVYDLVNGVDHLLAFLQLKEIEVDRTVYDELYKETSSEVPKESYDSESSTYSSFEAPEESSSYEAPEESSSYEAPAYEDPEVHEEF</sequence>
<evidence type="ECO:0000256" key="2">
    <source>
        <dbReference type="SAM" id="SignalP"/>
    </source>
</evidence>
<dbReference type="GeneID" id="101248334"/>
<accession>A0A3Q7ENQ0</accession>
<name>A0A3Q7ENQ0_SOLLC</name>
<dbReference type="SMR" id="A0A3Q7ENQ0"/>
<evidence type="ECO:0000313" key="3">
    <source>
        <dbReference type="EnsemblPlants" id="Solyc01g100480.3.1"/>
    </source>
</evidence>
<dbReference type="KEGG" id="sly:101248334"/>
<feature type="signal peptide" evidence="2">
    <location>
        <begin position="1"/>
        <end position="23"/>
    </location>
</feature>
<dbReference type="PANTHER" id="PTHR35702:SF1">
    <property type="entry name" value="EXPRESSED PROTEIN"/>
    <property type="match status" value="1"/>
</dbReference>
<feature type="compositionally biased region" description="Low complexity" evidence="1">
    <location>
        <begin position="234"/>
        <end position="263"/>
    </location>
</feature>
<dbReference type="STRING" id="4081.A0A3Q7ENQ0"/>
<dbReference type="AlphaFoldDB" id="A0A3Q7ENQ0"/>
<evidence type="ECO:0000256" key="1">
    <source>
        <dbReference type="SAM" id="MobiDB-lite"/>
    </source>
</evidence>
<protein>
    <submittedName>
        <fullName evidence="3">Uncharacterized protein</fullName>
    </submittedName>
</protein>
<dbReference type="OMA" id="SITADKC"/>
<keyword evidence="4" id="KW-1185">Reference proteome</keyword>
<gene>
    <name evidence="3" type="primary">LOC101248334</name>
</gene>
<dbReference type="PANTHER" id="PTHR35702">
    <property type="entry name" value="EXPRESSED PROTEIN"/>
    <property type="match status" value="1"/>
</dbReference>
<feature type="compositionally biased region" description="Basic and acidic residues" evidence="1">
    <location>
        <begin position="223"/>
        <end position="232"/>
    </location>
</feature>
<dbReference type="RefSeq" id="XP_004230306.1">
    <property type="nucleotide sequence ID" value="XM_004230258.5"/>
</dbReference>
<feature type="chain" id="PRO_5018601657" evidence="2">
    <location>
        <begin position="24"/>
        <end position="274"/>
    </location>
</feature>
<reference evidence="3" key="1">
    <citation type="journal article" date="2012" name="Nature">
        <title>The tomato genome sequence provides insights into fleshy fruit evolution.</title>
        <authorList>
            <consortium name="Tomato Genome Consortium"/>
        </authorList>
    </citation>
    <scope>NUCLEOTIDE SEQUENCE [LARGE SCALE GENOMIC DNA]</scope>
    <source>
        <strain evidence="3">cv. Heinz 1706</strain>
    </source>
</reference>
<dbReference type="PaxDb" id="4081-Solyc01g100480.2.1"/>